<proteinExistence type="inferred from homology"/>
<comment type="caution">
    <text evidence="3">The sequence shown here is derived from an EMBL/GenBank/DDBJ whole genome shotgun (WGS) entry which is preliminary data.</text>
</comment>
<dbReference type="Pfam" id="PF03401">
    <property type="entry name" value="TctC"/>
    <property type="match status" value="1"/>
</dbReference>
<comment type="similarity">
    <text evidence="1">Belongs to the UPF0065 (bug) family.</text>
</comment>
<evidence type="ECO:0000313" key="3">
    <source>
        <dbReference type="EMBL" id="MBK1780220.1"/>
    </source>
</evidence>
<keyword evidence="2" id="KW-0732">Signal</keyword>
<dbReference type="Proteomes" id="UP000635316">
    <property type="component" value="Unassembled WGS sequence"/>
</dbReference>
<reference evidence="3 4" key="1">
    <citation type="submission" date="2020-12" db="EMBL/GenBank/DDBJ databases">
        <authorList>
            <person name="Lu T."/>
            <person name="Wang Q."/>
            <person name="Han X."/>
        </authorList>
    </citation>
    <scope>NUCLEOTIDE SEQUENCE [LARGE SCALE GENOMIC DNA]</scope>
    <source>
        <strain evidence="3 4">WQ 585</strain>
    </source>
</reference>
<feature type="signal peptide" evidence="2">
    <location>
        <begin position="1"/>
        <end position="20"/>
    </location>
</feature>
<dbReference type="PIRSF" id="PIRSF017082">
    <property type="entry name" value="YflP"/>
    <property type="match status" value="1"/>
</dbReference>
<keyword evidence="4" id="KW-1185">Reference proteome</keyword>
<dbReference type="InterPro" id="IPR005064">
    <property type="entry name" value="BUG"/>
</dbReference>
<feature type="chain" id="PRO_5046777046" evidence="2">
    <location>
        <begin position="21"/>
        <end position="319"/>
    </location>
</feature>
<dbReference type="PANTHER" id="PTHR42928">
    <property type="entry name" value="TRICARBOXYLATE-BINDING PROTEIN"/>
    <property type="match status" value="1"/>
</dbReference>
<accession>A0ABS1EF04</accession>
<dbReference type="RefSeq" id="WP_200233750.1">
    <property type="nucleotide sequence ID" value="NZ_JAENGP010000003.1"/>
</dbReference>
<evidence type="ECO:0000256" key="1">
    <source>
        <dbReference type="ARBA" id="ARBA00006987"/>
    </source>
</evidence>
<name>A0ABS1EF04_9BURK</name>
<organism evidence="3 4">
    <name type="scientific">Advenella mandrilli</name>
    <dbReference type="NCBI Taxonomy" id="2800330"/>
    <lineage>
        <taxon>Bacteria</taxon>
        <taxon>Pseudomonadati</taxon>
        <taxon>Pseudomonadota</taxon>
        <taxon>Betaproteobacteria</taxon>
        <taxon>Burkholderiales</taxon>
        <taxon>Alcaligenaceae</taxon>
    </lineage>
</organism>
<evidence type="ECO:0000256" key="2">
    <source>
        <dbReference type="SAM" id="SignalP"/>
    </source>
</evidence>
<dbReference type="SUPFAM" id="SSF53850">
    <property type="entry name" value="Periplasmic binding protein-like II"/>
    <property type="match status" value="1"/>
</dbReference>
<dbReference type="CDD" id="cd13578">
    <property type="entry name" value="PBP2_Bug27"/>
    <property type="match status" value="1"/>
</dbReference>
<evidence type="ECO:0000313" key="4">
    <source>
        <dbReference type="Proteomes" id="UP000635316"/>
    </source>
</evidence>
<dbReference type="InterPro" id="IPR042100">
    <property type="entry name" value="Bug_dom1"/>
</dbReference>
<dbReference type="EMBL" id="JAENGP010000003">
    <property type="protein sequence ID" value="MBK1780220.1"/>
    <property type="molecule type" value="Genomic_DNA"/>
</dbReference>
<dbReference type="Gene3D" id="3.40.190.10">
    <property type="entry name" value="Periplasmic binding protein-like II"/>
    <property type="match status" value="1"/>
</dbReference>
<dbReference type="PANTHER" id="PTHR42928:SF5">
    <property type="entry name" value="BLR1237 PROTEIN"/>
    <property type="match status" value="1"/>
</dbReference>
<sequence>MIKKIMLAGIGLCVSLGVSAQEFPNKPIRVIVPFPAGGTVDQVARAVSSKMQDVLGQSLVIENKGGAGTLIGSDQVAKSNPDGYTLLWTAIPLAINASLVPKMPYDTLKDLTMVGDVAAVPLVVIVPPSSPAKTIQELVDIAKAKPDSLNYGSSGVGGSAHLAAAMFLHDAGITMNHVPYKGSAPAVTDLVGGHLDMVVDTLFLARPYAESGRARVLAQSGATRSGLMPDVPTMIESGFKDYTVESWHVVAVPSATPKDVIEKLNSALNKALENEDVKKTLVEQGLELRGNTPEEANKHFQEEVVRWGQAVKNSGAQAQ</sequence>
<dbReference type="Gene3D" id="3.40.190.150">
    <property type="entry name" value="Bordetella uptake gene, domain 1"/>
    <property type="match status" value="1"/>
</dbReference>
<gene>
    <name evidence="3" type="ORF">JHL22_03220</name>
</gene>
<protein>
    <submittedName>
        <fullName evidence="3">Tripartite tricarboxylate transporter substrate binding protein</fullName>
    </submittedName>
</protein>